<dbReference type="HOGENOM" id="CLU_3247098_0_0_10"/>
<evidence type="ECO:0000313" key="2">
    <source>
        <dbReference type="Proteomes" id="UP000014073"/>
    </source>
</evidence>
<gene>
    <name evidence="1" type="ORF">BACCOPRO_01824</name>
</gene>
<accession>S0F7H2</accession>
<proteinExistence type="predicted"/>
<sequence>MSGDRKGAGFVYICVGRGILCNFVRSEGARKLPVWRLRGFCA</sequence>
<comment type="caution">
    <text evidence="1">The sequence shown here is derived from an EMBL/GenBank/DDBJ whole genome shotgun (WGS) entry which is preliminary data.</text>
</comment>
<dbReference type="STRING" id="547042.BACCOPRO_01824"/>
<reference evidence="1 2" key="1">
    <citation type="submission" date="2008-12" db="EMBL/GenBank/DDBJ databases">
        <authorList>
            <person name="Fulton L."/>
            <person name="Clifton S."/>
            <person name="Fulton B."/>
            <person name="Xu J."/>
            <person name="Minx P."/>
            <person name="Pepin K.H."/>
            <person name="Johnson M."/>
            <person name="Bhonagiri V."/>
            <person name="Nash W.E."/>
            <person name="Mardis E.R."/>
            <person name="Wilson R.K."/>
        </authorList>
    </citation>
    <scope>NUCLEOTIDE SEQUENCE [LARGE SCALE GENOMIC DNA]</scope>
    <source>
        <strain evidence="1 2">DSM 18228</strain>
    </source>
</reference>
<keyword evidence="2" id="KW-1185">Reference proteome</keyword>
<evidence type="ECO:0000313" key="1">
    <source>
        <dbReference type="EMBL" id="EEF76324.1"/>
    </source>
</evidence>
<name>S0F7H2_9BACT</name>
<dbReference type="Proteomes" id="UP000014073">
    <property type="component" value="Unassembled WGS sequence"/>
</dbReference>
<dbReference type="AlphaFoldDB" id="S0F7H2"/>
<protein>
    <submittedName>
        <fullName evidence="1">Uncharacterized protein</fullName>
    </submittedName>
</protein>
<organism evidence="1 2">
    <name type="scientific">Phocaeicola coprophilus DSM 18228 = JCM 13818</name>
    <dbReference type="NCBI Taxonomy" id="547042"/>
    <lineage>
        <taxon>Bacteria</taxon>
        <taxon>Pseudomonadati</taxon>
        <taxon>Bacteroidota</taxon>
        <taxon>Bacteroidia</taxon>
        <taxon>Bacteroidales</taxon>
        <taxon>Bacteroidaceae</taxon>
        <taxon>Phocaeicola</taxon>
    </lineage>
</organism>
<dbReference type="EMBL" id="ACBW01000134">
    <property type="protein sequence ID" value="EEF76324.1"/>
    <property type="molecule type" value="Genomic_DNA"/>
</dbReference>